<reference evidence="2 3" key="1">
    <citation type="submission" date="2018-03" db="EMBL/GenBank/DDBJ databases">
        <title>Genomic Encyclopedia of Type Strains, Phase III (KMG-III): the genomes of soil and plant-associated and newly described type strains.</title>
        <authorList>
            <person name="Whitman W."/>
        </authorList>
    </citation>
    <scope>NUCLEOTIDE SEQUENCE [LARGE SCALE GENOMIC DNA]</scope>
    <source>
        <strain evidence="2 3">CGMCC 1.07653</strain>
    </source>
</reference>
<feature type="domain" description="RNA-binding protein KhpB N-terminal" evidence="1">
    <location>
        <begin position="6"/>
        <end position="57"/>
    </location>
</feature>
<evidence type="ECO:0000313" key="2">
    <source>
        <dbReference type="EMBL" id="PSL43235.1"/>
    </source>
</evidence>
<keyword evidence="3" id="KW-1185">Reference proteome</keyword>
<dbReference type="PANTHER" id="PTHR38032:SF1">
    <property type="entry name" value="RNA-BINDING PROTEIN KHPB N-TERMINAL DOMAIN-CONTAINING PROTEIN"/>
    <property type="match status" value="1"/>
</dbReference>
<sequence>MSRPTRFFASTVESAVHNAEQHFGKTSDTLEVSVIQKEKRNFFGYLKERAIVEVRLSGVKIDEAADKTEQSFHELIDDMNFDTETDDDLNELCQKGKVWVQNGKLHVKDGEDNFPVIEPATGVKISINGQEFQKKQPVKESDDIVIDVENERIETKWKMAVDNKGESVVLSVDPGYFLVRTLKDHSPAEKIKLVATEKKQMHNQLLMSDILSELEKYKVTYGIDYDAIQRACATETASEFVIALARPPVNGKDGEATFKTELESERTLPQEHLDGSVDHRETYDIPSVEEGEVIAAIQDPEPGKDGIDIYGRILTAKDGKELIVKPGKGVSYLEGEQRVVATDNGRPHVDSRGRILRVSVLPCLVHSGDVNIETGNLDFVGDIDVQGSVEEGMRIEADGSIWVKGYVDHSKIRAGYSATIQRNVINSTVVAGNHQLALSKIGAPLETFLRHMKELIHAIRQIQQAKGFKQTDYDSVGLSSLIQLLTEQKMKALPDHAKLLVDLIDEHEMLIDQEWLKLRDYLHRQFILFLPRVSASLDDLVKWHQFMQHLYESTLAEEDPDTNLTVGYATNSHLYSSGHIHVTGRGCINSILHGAGEINIAKTVAGGEVRSGSSVSIKTSGSMGGAKTVIQVPEDGEINISYAYTDTIIYIGHIKHHFYDDAEHVQASLNKDGTLNLQSTTKNLQGL</sequence>
<evidence type="ECO:0000313" key="3">
    <source>
        <dbReference type="Proteomes" id="UP000242310"/>
    </source>
</evidence>
<dbReference type="InterPro" id="IPR038247">
    <property type="entry name" value="Jag_N_dom_sf"/>
</dbReference>
<organism evidence="2 3">
    <name type="scientific">Salsuginibacillus halophilus</name>
    <dbReference type="NCBI Taxonomy" id="517424"/>
    <lineage>
        <taxon>Bacteria</taxon>
        <taxon>Bacillati</taxon>
        <taxon>Bacillota</taxon>
        <taxon>Bacilli</taxon>
        <taxon>Bacillales</taxon>
        <taxon>Bacillaceae</taxon>
        <taxon>Salsuginibacillus</taxon>
    </lineage>
</organism>
<dbReference type="Gene3D" id="3.30.30.80">
    <property type="entry name" value="probable RNA-binding protein from clostridium symbiosum atcc 14940"/>
    <property type="match status" value="1"/>
</dbReference>
<dbReference type="Pfam" id="PF03961">
    <property type="entry name" value="FapA"/>
    <property type="match status" value="1"/>
</dbReference>
<protein>
    <recommendedName>
        <fullName evidence="1">RNA-binding protein KhpB N-terminal domain-containing protein</fullName>
    </recommendedName>
</protein>
<comment type="caution">
    <text evidence="2">The sequence shown here is derived from an EMBL/GenBank/DDBJ whole genome shotgun (WGS) entry which is preliminary data.</text>
</comment>
<dbReference type="Pfam" id="PF20250">
    <property type="entry name" value="FapA_N"/>
    <property type="match status" value="1"/>
</dbReference>
<dbReference type="EMBL" id="PYAV01000011">
    <property type="protein sequence ID" value="PSL43235.1"/>
    <property type="molecule type" value="Genomic_DNA"/>
</dbReference>
<dbReference type="Proteomes" id="UP000242310">
    <property type="component" value="Unassembled WGS sequence"/>
</dbReference>
<accession>A0A2P8HAI2</accession>
<dbReference type="AlphaFoldDB" id="A0A2P8HAI2"/>
<dbReference type="InterPro" id="IPR046865">
    <property type="entry name" value="FapA_b_solenoid"/>
</dbReference>
<dbReference type="InterPro" id="IPR032782">
    <property type="entry name" value="KhpB_N"/>
</dbReference>
<dbReference type="SMART" id="SM01245">
    <property type="entry name" value="Jag_N"/>
    <property type="match status" value="1"/>
</dbReference>
<dbReference type="PANTHER" id="PTHR38032">
    <property type="entry name" value="POLYMERASE-RELATED"/>
    <property type="match status" value="1"/>
</dbReference>
<proteinExistence type="predicted"/>
<name>A0A2P8HAI2_9BACI</name>
<dbReference type="InterPro" id="IPR005646">
    <property type="entry name" value="FapA"/>
</dbReference>
<evidence type="ECO:0000259" key="1">
    <source>
        <dbReference type="SMART" id="SM01245"/>
    </source>
</evidence>
<gene>
    <name evidence="2" type="ORF">B0H94_11158</name>
</gene>
<dbReference type="Pfam" id="PF14804">
    <property type="entry name" value="Jag_N"/>
    <property type="match status" value="1"/>
</dbReference>
<dbReference type="RefSeq" id="WP_181315381.1">
    <property type="nucleotide sequence ID" value="NZ_PYAV01000011.1"/>
</dbReference>
<dbReference type="InterPro" id="IPR046866">
    <property type="entry name" value="FapA_N"/>
</dbReference>